<dbReference type="EMBL" id="JMCC02000009">
    <property type="protein sequence ID" value="KIG18686.1"/>
    <property type="molecule type" value="Genomic_DNA"/>
</dbReference>
<feature type="transmembrane region" description="Helical" evidence="1">
    <location>
        <begin position="6"/>
        <end position="24"/>
    </location>
</feature>
<dbReference type="RefSeq" id="WP_052546728.1">
    <property type="nucleotide sequence ID" value="NZ_JMCC02000009.1"/>
</dbReference>
<sequence length="327" mass="34384">MRRFVPLVSFTITAASICTVLVISRSADARVLGFAGPAQGKAEDPALAEVRALYKQGEIKFQTAEYEAALDLWIRAFASLPDGEQTRSIRHALVYNIAGAHSRAYEVNRDPAHLRKAKILLENYRADHRALYGDEPEAISERADVDDRIAELDTMIAASEAAGETSPVAAEGDANPDPNVIAPVPPVGPNPASPQQQWEAELEADPTLGPMWAQGQKRLVGGAVLTGIGSVFAIISIGAFVIAPSADVFAGAFWTGGTVTGVIGLGLLIPGGVLIGKGASQRRQVLDVKPKPIARLVPIMLSGQSGQPGQPGQLGPEGVGVGYALRF</sequence>
<reference evidence="2 3" key="1">
    <citation type="submission" date="2014-12" db="EMBL/GenBank/DDBJ databases">
        <title>Genome assembly of Enhygromyxa salina DSM 15201.</title>
        <authorList>
            <person name="Sharma G."/>
            <person name="Subramanian S."/>
        </authorList>
    </citation>
    <scope>NUCLEOTIDE SEQUENCE [LARGE SCALE GENOMIC DNA]</scope>
    <source>
        <strain evidence="2 3">DSM 15201</strain>
    </source>
</reference>
<keyword evidence="1" id="KW-0472">Membrane</keyword>
<feature type="transmembrane region" description="Helical" evidence="1">
    <location>
        <begin position="219"/>
        <end position="242"/>
    </location>
</feature>
<gene>
    <name evidence="2" type="ORF">DB30_07701</name>
</gene>
<keyword evidence="1" id="KW-1133">Transmembrane helix</keyword>
<organism evidence="2 3">
    <name type="scientific">Enhygromyxa salina</name>
    <dbReference type="NCBI Taxonomy" id="215803"/>
    <lineage>
        <taxon>Bacteria</taxon>
        <taxon>Pseudomonadati</taxon>
        <taxon>Myxococcota</taxon>
        <taxon>Polyangia</taxon>
        <taxon>Nannocystales</taxon>
        <taxon>Nannocystaceae</taxon>
        <taxon>Enhygromyxa</taxon>
    </lineage>
</organism>
<proteinExistence type="predicted"/>
<feature type="transmembrane region" description="Helical" evidence="1">
    <location>
        <begin position="248"/>
        <end position="275"/>
    </location>
</feature>
<evidence type="ECO:0000313" key="3">
    <source>
        <dbReference type="Proteomes" id="UP000031599"/>
    </source>
</evidence>
<accession>A0A0C2D6A0</accession>
<name>A0A0C2D6A0_9BACT</name>
<dbReference type="AlphaFoldDB" id="A0A0C2D6A0"/>
<dbReference type="Proteomes" id="UP000031599">
    <property type="component" value="Unassembled WGS sequence"/>
</dbReference>
<evidence type="ECO:0000313" key="2">
    <source>
        <dbReference type="EMBL" id="KIG18686.1"/>
    </source>
</evidence>
<keyword evidence="1" id="KW-0812">Transmembrane</keyword>
<evidence type="ECO:0000256" key="1">
    <source>
        <dbReference type="SAM" id="Phobius"/>
    </source>
</evidence>
<protein>
    <submittedName>
        <fullName evidence="2">Uncharacterized protein</fullName>
    </submittedName>
</protein>
<comment type="caution">
    <text evidence="2">The sequence shown here is derived from an EMBL/GenBank/DDBJ whole genome shotgun (WGS) entry which is preliminary data.</text>
</comment>